<keyword evidence="3" id="KW-1185">Reference proteome</keyword>
<reference evidence="2" key="2">
    <citation type="journal article" date="2019" name="IMA Fungus">
        <title>Genome sequencing and comparison of five Tilletia species to identify candidate genes for the detection of regulated species infecting wheat.</title>
        <authorList>
            <person name="Nguyen H.D.T."/>
            <person name="Sultana T."/>
            <person name="Kesanakurti P."/>
            <person name="Hambleton S."/>
        </authorList>
    </citation>
    <scope>NUCLEOTIDE SEQUENCE</scope>
    <source>
        <strain evidence="2">DAOMC 236426</strain>
    </source>
</reference>
<comment type="caution">
    <text evidence="2">The sequence shown here is derived from an EMBL/GenBank/DDBJ whole genome shotgun (WGS) entry which is preliminary data.</text>
</comment>
<feature type="compositionally biased region" description="Gly residues" evidence="1">
    <location>
        <begin position="339"/>
        <end position="350"/>
    </location>
</feature>
<dbReference type="EMBL" id="LWDE02001824">
    <property type="protein sequence ID" value="KAE8239269.1"/>
    <property type="molecule type" value="Genomic_DNA"/>
</dbReference>
<feature type="region of interest" description="Disordered" evidence="1">
    <location>
        <begin position="243"/>
        <end position="289"/>
    </location>
</feature>
<proteinExistence type="predicted"/>
<protein>
    <submittedName>
        <fullName evidence="2">Uncharacterized protein</fullName>
    </submittedName>
</protein>
<feature type="region of interest" description="Disordered" evidence="1">
    <location>
        <begin position="97"/>
        <end position="143"/>
    </location>
</feature>
<accession>A0A8X7ST39</accession>
<evidence type="ECO:0000313" key="3">
    <source>
        <dbReference type="Proteomes" id="UP000077684"/>
    </source>
</evidence>
<name>A0A8X7ST39_9BASI</name>
<feature type="compositionally biased region" description="Low complexity" evidence="1">
    <location>
        <begin position="252"/>
        <end position="279"/>
    </location>
</feature>
<organism evidence="2 3">
    <name type="scientific">Tilletia controversa</name>
    <name type="common">dwarf bunt fungus</name>
    <dbReference type="NCBI Taxonomy" id="13291"/>
    <lineage>
        <taxon>Eukaryota</taxon>
        <taxon>Fungi</taxon>
        <taxon>Dikarya</taxon>
        <taxon>Basidiomycota</taxon>
        <taxon>Ustilaginomycotina</taxon>
        <taxon>Exobasidiomycetes</taxon>
        <taxon>Tilletiales</taxon>
        <taxon>Tilletiaceae</taxon>
        <taxon>Tilletia</taxon>
    </lineage>
</organism>
<feature type="compositionally biased region" description="Low complexity" evidence="1">
    <location>
        <begin position="52"/>
        <end position="69"/>
    </location>
</feature>
<dbReference type="AlphaFoldDB" id="A0A8X7ST39"/>
<feature type="compositionally biased region" description="Low complexity" evidence="1">
    <location>
        <begin position="1"/>
        <end position="37"/>
    </location>
</feature>
<reference evidence="2" key="1">
    <citation type="submission" date="2016-04" db="EMBL/GenBank/DDBJ databases">
        <authorList>
            <person name="Nguyen H.D."/>
            <person name="Samba Siva P."/>
            <person name="Cullis J."/>
            <person name="Levesque C.A."/>
            <person name="Hambleton S."/>
        </authorList>
    </citation>
    <scope>NUCLEOTIDE SEQUENCE</scope>
    <source>
        <strain evidence="2">DAOMC 236426</strain>
    </source>
</reference>
<evidence type="ECO:0000313" key="2">
    <source>
        <dbReference type="EMBL" id="KAE8239269.1"/>
    </source>
</evidence>
<feature type="region of interest" description="Disordered" evidence="1">
    <location>
        <begin position="339"/>
        <end position="384"/>
    </location>
</feature>
<evidence type="ECO:0000256" key="1">
    <source>
        <dbReference type="SAM" id="MobiDB-lite"/>
    </source>
</evidence>
<dbReference type="Proteomes" id="UP000077684">
    <property type="component" value="Unassembled WGS sequence"/>
</dbReference>
<feature type="compositionally biased region" description="Basic and acidic residues" evidence="1">
    <location>
        <begin position="360"/>
        <end position="371"/>
    </location>
</feature>
<feature type="region of interest" description="Disordered" evidence="1">
    <location>
        <begin position="1"/>
        <end position="84"/>
    </location>
</feature>
<feature type="region of interest" description="Disordered" evidence="1">
    <location>
        <begin position="200"/>
        <end position="225"/>
    </location>
</feature>
<sequence length="453" mass="47524">MQRVRVPAAAAATAAVRTASTSALRSGRRSAAAGLSSPATPTPARQGAIPTSSPSSASASVSSSASASATQAQPDHVPRRQETAAARKNDFFTPHQHQLPHAHAHAHDAPPRARQSSYAEDDEKERGNTPSSSDGGGGGGLSEHEYEVRIGRAIDLLRSTLPDFMRLGLVDSPPSSSSSAHSIPLLDPLSLVRIAAPTLRRRRQEQRRAGVEGAGEGEGKGEGSIYHPDVLFEFMPSLTSSSADDDGGSFLSSPSSSSSASSSSSSSSSASPSSPASSSTPEDPSSALQDEIEGKASFSFSGRTLYLASAHVLRHALNAIFSEPHVSVDRLRLVRAGKSGSGGVGGGGRSGIHSHSSHRRIGDEEPPEDQHQPLSSRSTGGRGGADELIARLTFSGLTRVTQQPHEYTVLFRYTLDRGTGQIGRHRVERIQPEVGRSVSFPFPLLLILLSMLF</sequence>
<gene>
    <name evidence="2" type="ORF">A4X06_0g8400</name>
</gene>